<dbReference type="RefSeq" id="WP_129032976.1">
    <property type="nucleotide sequence ID" value="NZ_QXIL01000020.1"/>
</dbReference>
<dbReference type="GO" id="GO:0006508">
    <property type="term" value="P:proteolysis"/>
    <property type="evidence" value="ECO:0007669"/>
    <property type="project" value="InterPro"/>
</dbReference>
<dbReference type="Gene3D" id="3.40.50.1820">
    <property type="entry name" value="alpha/beta hydrolase"/>
    <property type="match status" value="1"/>
</dbReference>
<keyword evidence="1" id="KW-0378">Hydrolase</keyword>
<reference evidence="3 4" key="1">
    <citation type="submission" date="2018-08" db="EMBL/GenBank/DDBJ databases">
        <title>Lactobacillus suantsai sp. nov., isolated from traditional fermented suan-tsai in Taiwan.</title>
        <authorList>
            <person name="Huang C.-H."/>
        </authorList>
    </citation>
    <scope>NUCLEOTIDE SEQUENCE [LARGE SCALE GENOMIC DNA]</scope>
    <source>
        <strain evidence="3 4">BCRC 12945</strain>
    </source>
</reference>
<accession>A0A4Q0VJ93</accession>
<dbReference type="PANTHER" id="PTHR42776">
    <property type="entry name" value="SERINE PEPTIDASE S9 FAMILY MEMBER"/>
    <property type="match status" value="1"/>
</dbReference>
<gene>
    <name evidence="3" type="ORF">DXH47_08870</name>
</gene>
<dbReference type="Pfam" id="PF00326">
    <property type="entry name" value="Peptidase_S9"/>
    <property type="match status" value="1"/>
</dbReference>
<organism evidence="3 4">
    <name type="scientific">Levilactobacillus suantsaii</name>
    <dbReference type="NCBI Taxonomy" id="2292255"/>
    <lineage>
        <taxon>Bacteria</taxon>
        <taxon>Bacillati</taxon>
        <taxon>Bacillota</taxon>
        <taxon>Bacilli</taxon>
        <taxon>Lactobacillales</taxon>
        <taxon>Lactobacillaceae</taxon>
        <taxon>Levilactobacillus</taxon>
    </lineage>
</organism>
<dbReference type="SUPFAM" id="SSF82171">
    <property type="entry name" value="DPP6 N-terminal domain-like"/>
    <property type="match status" value="1"/>
</dbReference>
<dbReference type="AlphaFoldDB" id="A0A4Q0VJ93"/>
<dbReference type="Proteomes" id="UP000290602">
    <property type="component" value="Unassembled WGS sequence"/>
</dbReference>
<dbReference type="EMBL" id="QXIL01000020">
    <property type="protein sequence ID" value="RXI77533.1"/>
    <property type="molecule type" value="Genomic_DNA"/>
</dbReference>
<feature type="domain" description="Peptidase S9 prolyl oligopeptidase catalytic" evidence="2">
    <location>
        <begin position="440"/>
        <end position="648"/>
    </location>
</feature>
<dbReference type="Gene3D" id="2.120.10.30">
    <property type="entry name" value="TolB, C-terminal domain"/>
    <property type="match status" value="1"/>
</dbReference>
<dbReference type="InterPro" id="IPR011042">
    <property type="entry name" value="6-blade_b-propeller_TolB-like"/>
</dbReference>
<proteinExistence type="predicted"/>
<dbReference type="InterPro" id="IPR029058">
    <property type="entry name" value="AB_hydrolase_fold"/>
</dbReference>
<dbReference type="OrthoDB" id="108903at2"/>
<evidence type="ECO:0000313" key="4">
    <source>
        <dbReference type="Proteomes" id="UP000290602"/>
    </source>
</evidence>
<dbReference type="SUPFAM" id="SSF53474">
    <property type="entry name" value="alpha/beta-Hydrolases"/>
    <property type="match status" value="1"/>
</dbReference>
<name>A0A4Q0VJ93_9LACO</name>
<dbReference type="PANTHER" id="PTHR42776:SF27">
    <property type="entry name" value="DIPEPTIDYL PEPTIDASE FAMILY MEMBER 6"/>
    <property type="match status" value="1"/>
</dbReference>
<keyword evidence="4" id="KW-1185">Reference proteome</keyword>
<sequence length="655" mass="71759">MTATGVQAQDLFRLKALSQPVAANDRFYFVENHMDQASDGYRADLNSVDRAGHQQVVATTGPLNVQPAVTADTVFYAAKVDDAGAQLYAVPVTGGDAVAIATPGEAVDTVIAAADGQSVYFKTTATTERPKLPSPEAFPQPRHVERLINKADGYGWLPLHVTYRLRRYVPASGVVEEIFQRASDFTLTSVSADGGLVTYLHDDDPADDQNFAHGAYCYDVTQGTETDLTVSLQHGLFADATLSPDGNTVALVGSDVQFDSQTVANLYFADRATGKLTNLTADLEADCTSEFAADWTQQPGGKLVRWLDDQQVAFTAAYHAHSQLYVGSVAGYQLVDDQAHEIVDFDVIDAGHVLLAVSAQTRPSELQVVDVAQKEAQAIYNPNAAYEESHQYAQPQHFDYQAADGQALEGWYLPAQTSAKKTPVLLYVHGGPHANYGETFFYEFQVHASLGYGVVFVNPRGLTSYGQDFENAVNEHYGEGDYTDVMSGLDAALAQFPELDADRQYIAGGSYGGFMTLWTIGHNHRFAAAVAQRPVTNWISLYGTSDIGFFFNPRELGPDLFDKDGVATFWQRSPLAYAPQVTTPIRLLHGEWDMRCPVTQSEEYFTAVKKAGVDADFIRYPQSFHGVSRAGLPSLKMRRILDMDEWFTAHPTRQA</sequence>
<dbReference type="GO" id="GO:0004252">
    <property type="term" value="F:serine-type endopeptidase activity"/>
    <property type="evidence" value="ECO:0007669"/>
    <property type="project" value="TreeGrafter"/>
</dbReference>
<evidence type="ECO:0000259" key="2">
    <source>
        <dbReference type="Pfam" id="PF00326"/>
    </source>
</evidence>
<dbReference type="InterPro" id="IPR001375">
    <property type="entry name" value="Peptidase_S9_cat"/>
</dbReference>
<evidence type="ECO:0000313" key="3">
    <source>
        <dbReference type="EMBL" id="RXI77533.1"/>
    </source>
</evidence>
<protein>
    <submittedName>
        <fullName evidence="3">S9 family peptidase</fullName>
    </submittedName>
</protein>
<evidence type="ECO:0000256" key="1">
    <source>
        <dbReference type="ARBA" id="ARBA00022801"/>
    </source>
</evidence>
<comment type="caution">
    <text evidence="3">The sequence shown here is derived from an EMBL/GenBank/DDBJ whole genome shotgun (WGS) entry which is preliminary data.</text>
</comment>